<keyword evidence="2" id="KW-1185">Reference proteome</keyword>
<proteinExistence type="predicted"/>
<organism evidence="1 2">
    <name type="scientific">Streptomyces roseoviridis</name>
    <dbReference type="NCBI Taxonomy" id="67361"/>
    <lineage>
        <taxon>Bacteria</taxon>
        <taxon>Bacillati</taxon>
        <taxon>Actinomycetota</taxon>
        <taxon>Actinomycetes</taxon>
        <taxon>Kitasatosporales</taxon>
        <taxon>Streptomycetaceae</taxon>
        <taxon>Streptomyces</taxon>
    </lineage>
</organism>
<evidence type="ECO:0000313" key="1">
    <source>
        <dbReference type="EMBL" id="MFB9556981.1"/>
    </source>
</evidence>
<dbReference type="Proteomes" id="UP001589716">
    <property type="component" value="Unassembled WGS sequence"/>
</dbReference>
<name>A0ABV5QWG0_9ACTN</name>
<sequence>MTEPIDGWIWSRNLRAFLELLSLYAGYEFDATDWRTIETAVQDTDDENPDLWYAYPLVGVNATLEVSLARAIGGEEMSVRVAGAEAPELRLRTDTLLSAFATG</sequence>
<evidence type="ECO:0000313" key="2">
    <source>
        <dbReference type="Proteomes" id="UP001589716"/>
    </source>
</evidence>
<comment type="caution">
    <text evidence="1">The sequence shown here is derived from an EMBL/GenBank/DDBJ whole genome shotgun (WGS) entry which is preliminary data.</text>
</comment>
<gene>
    <name evidence="1" type="ORF">ACFFTP_22660</name>
</gene>
<protein>
    <submittedName>
        <fullName evidence="1">Uncharacterized protein</fullName>
    </submittedName>
</protein>
<dbReference type="RefSeq" id="WP_345484426.1">
    <property type="nucleotide sequence ID" value="NZ_BAAAWU010000001.1"/>
</dbReference>
<reference evidence="1 2" key="1">
    <citation type="submission" date="2024-09" db="EMBL/GenBank/DDBJ databases">
        <authorList>
            <person name="Sun Q."/>
            <person name="Mori K."/>
        </authorList>
    </citation>
    <scope>NUCLEOTIDE SEQUENCE [LARGE SCALE GENOMIC DNA]</scope>
    <source>
        <strain evidence="1 2">JCM 4414</strain>
    </source>
</reference>
<accession>A0ABV5QWG0</accession>
<dbReference type="EMBL" id="JBHMCT010000014">
    <property type="protein sequence ID" value="MFB9556981.1"/>
    <property type="molecule type" value="Genomic_DNA"/>
</dbReference>